<dbReference type="PANTHER" id="PTHR30290">
    <property type="entry name" value="PERIPLASMIC BINDING COMPONENT OF ABC TRANSPORTER"/>
    <property type="match status" value="1"/>
</dbReference>
<dbReference type="Proteomes" id="UP001230156">
    <property type="component" value="Unassembled WGS sequence"/>
</dbReference>
<dbReference type="Gene3D" id="3.10.105.10">
    <property type="entry name" value="Dipeptide-binding Protein, Domain 3"/>
    <property type="match status" value="1"/>
</dbReference>
<reference evidence="7" key="1">
    <citation type="submission" date="2023-08" db="EMBL/GenBank/DDBJ databases">
        <title>Rhodospirillaceae gen. nov., a novel taxon isolated from the Yangtze River Yuezi River estuary sludge.</title>
        <authorList>
            <person name="Ruan L."/>
        </authorList>
    </citation>
    <scope>NUCLEOTIDE SEQUENCE [LARGE SCALE GENOMIC DNA]</scope>
    <source>
        <strain evidence="7">R-7</strain>
    </source>
</reference>
<feature type="domain" description="Solute-binding protein family 5" evidence="5">
    <location>
        <begin position="77"/>
        <end position="415"/>
    </location>
</feature>
<comment type="subcellular location">
    <subcellularLocation>
        <location evidence="1">Periplasm</location>
    </subcellularLocation>
</comment>
<evidence type="ECO:0000313" key="7">
    <source>
        <dbReference type="Proteomes" id="UP001230156"/>
    </source>
</evidence>
<dbReference type="InterPro" id="IPR000914">
    <property type="entry name" value="SBP_5_dom"/>
</dbReference>
<dbReference type="InterPro" id="IPR039424">
    <property type="entry name" value="SBP_5"/>
</dbReference>
<feature type="signal peptide" evidence="4">
    <location>
        <begin position="1"/>
        <end position="26"/>
    </location>
</feature>
<dbReference type="PIRSF" id="PIRSF002741">
    <property type="entry name" value="MppA"/>
    <property type="match status" value="1"/>
</dbReference>
<dbReference type="CDD" id="cd08503">
    <property type="entry name" value="PBP2_NikA_DppA_OppA_like_17"/>
    <property type="match status" value="1"/>
</dbReference>
<proteinExistence type="inferred from homology"/>
<dbReference type="InterPro" id="IPR023765">
    <property type="entry name" value="SBP_5_CS"/>
</dbReference>
<dbReference type="Gene3D" id="3.40.190.10">
    <property type="entry name" value="Periplasmic binding protein-like II"/>
    <property type="match status" value="1"/>
</dbReference>
<accession>A0ABU0YQE9</accession>
<protein>
    <submittedName>
        <fullName evidence="6">ABC transporter substrate-binding protein</fullName>
    </submittedName>
</protein>
<organism evidence="6 7">
    <name type="scientific">Dongia sedimenti</name>
    <dbReference type="NCBI Taxonomy" id="3064282"/>
    <lineage>
        <taxon>Bacteria</taxon>
        <taxon>Pseudomonadati</taxon>
        <taxon>Pseudomonadota</taxon>
        <taxon>Alphaproteobacteria</taxon>
        <taxon>Rhodospirillales</taxon>
        <taxon>Dongiaceae</taxon>
        <taxon>Dongia</taxon>
    </lineage>
</organism>
<evidence type="ECO:0000256" key="2">
    <source>
        <dbReference type="ARBA" id="ARBA00005695"/>
    </source>
</evidence>
<evidence type="ECO:0000313" key="6">
    <source>
        <dbReference type="EMBL" id="MDQ7249946.1"/>
    </source>
</evidence>
<dbReference type="RefSeq" id="WP_379958553.1">
    <property type="nucleotide sequence ID" value="NZ_JAUYVI010000006.1"/>
</dbReference>
<evidence type="ECO:0000256" key="1">
    <source>
        <dbReference type="ARBA" id="ARBA00004418"/>
    </source>
</evidence>
<dbReference type="InterPro" id="IPR030678">
    <property type="entry name" value="Peptide/Ni-bd"/>
</dbReference>
<name>A0ABU0YQE9_9PROT</name>
<feature type="chain" id="PRO_5046903836" evidence="4">
    <location>
        <begin position="27"/>
        <end position="509"/>
    </location>
</feature>
<evidence type="ECO:0000259" key="5">
    <source>
        <dbReference type="Pfam" id="PF00496"/>
    </source>
</evidence>
<keyword evidence="3 4" id="KW-0732">Signal</keyword>
<comment type="similarity">
    <text evidence="2">Belongs to the bacterial solute-binding protein 5 family.</text>
</comment>
<evidence type="ECO:0000256" key="4">
    <source>
        <dbReference type="SAM" id="SignalP"/>
    </source>
</evidence>
<gene>
    <name evidence="6" type="ORF">Q8A70_19815</name>
</gene>
<evidence type="ECO:0000256" key="3">
    <source>
        <dbReference type="ARBA" id="ARBA00022729"/>
    </source>
</evidence>
<dbReference type="SUPFAM" id="SSF53850">
    <property type="entry name" value="Periplasmic binding protein-like II"/>
    <property type="match status" value="1"/>
</dbReference>
<dbReference type="EMBL" id="JAUYVI010000006">
    <property type="protein sequence ID" value="MDQ7249946.1"/>
    <property type="molecule type" value="Genomic_DNA"/>
</dbReference>
<sequence>MRILKLMSGAAAFAIAISGAATLAMAAAGDECVKVLGYEWSGEKQSMDPADMESGDDAYHIFTVYNRLVDVDDNFKVLPELATEWSVSADGLTWTFKLREGVKFHSGKDFTSADVVYTFKRMLDEKLGSGARAVLEFLDADGIKAPDPHTVTFTTKKPVVELPVLITNKFTNIVPDGAKHEDLRLHEDGTGPFMQEAFTPNAPVRIFKKNPNYWDAGKPKADCIRVTVAQEAVAAVSALKAGQVDLMLNVDPSVISTLKDDPSVKLLETAASNSMTISFWVDTKPFDNVKVREALKLVVDRQAMIDTVLLGFGEPGADNPVPVGNPNSYTKEAPKQDIEKAKALLAEAGYKDGLKFDLYTAEGVPGMVRMAQVYAEQAKAAGIDINVIVTPAESFWDDVWLKQPAVTSAWSMRPPGEGLAVAYTQSAKWKETHWERPDYDALLLKANTTVDDAERRKLFQQTGELLAKEGGLVLPMFVHQVLALRKGCEGYTPRAQNFNLSFEDLSCSK</sequence>
<dbReference type="Pfam" id="PF00496">
    <property type="entry name" value="SBP_bac_5"/>
    <property type="match status" value="1"/>
</dbReference>
<dbReference type="PROSITE" id="PS01040">
    <property type="entry name" value="SBP_BACTERIAL_5"/>
    <property type="match status" value="1"/>
</dbReference>
<keyword evidence="7" id="KW-1185">Reference proteome</keyword>
<comment type="caution">
    <text evidence="6">The sequence shown here is derived from an EMBL/GenBank/DDBJ whole genome shotgun (WGS) entry which is preliminary data.</text>
</comment>
<dbReference type="Gene3D" id="3.90.76.10">
    <property type="entry name" value="Dipeptide-binding Protein, Domain 1"/>
    <property type="match status" value="1"/>
</dbReference>